<keyword evidence="2" id="KW-1185">Reference proteome</keyword>
<proteinExistence type="predicted"/>
<sequence length="554" mass="63134">MLKTCLSYCCMYRDGYLFERKDIFTRWASEGFVCKEEEANSHFEELVNRGWILSSPHDGLAIHPMMRIFLRQDKFITYSSQVTSSYNTSRIRRLCIDNSPCISGDAAAAADPLSALDWNRIRSLVFLSGEGIERVPFEKLEGLRALDISQMLVHDHHLKNICGLVRLRHLFGLNVRLIGEIPPEIVRLQCLESFQASAIGEISPDVLNLSQLKTLEVDGSWKELPREIGALQQLETLRLKSSGITKLPREVWSLQQLKILDISNTMIRVLPKEIAELQQLRTLDISNTEIKALPKEMEKLQHLEHLFMSETKVAKIPRALKLKEVKSLELDYGIAALPLEFFALVELPECIHHALEKSDLFPDVVGEMVSFKNSPRRGGEGGLVVGAKHMSIPLWIREHFNDLAMLDIRICKLDEQGLKILREMPRLEDLTLRLDVVPREPAVITSGGFPKLWNLTVDSRVPRVTFQEGAMPKLQFLTFEFQFYAGPPNEDPVGIKHLESIHLIAFKCNEDWYGPGGDSPCIRSTIDVVRKEALENLKRIHLDICGRTERLNPY</sequence>
<protein>
    <submittedName>
        <fullName evidence="1">Uncharacterized protein</fullName>
    </submittedName>
</protein>
<dbReference type="EnsemblPlants" id="AVESA.00010b.r2.4AG0586670.1">
    <property type="protein sequence ID" value="AVESA.00010b.r2.4AG0586670.1.CDS.1"/>
    <property type="gene ID" value="AVESA.00010b.r2.4AG0586670"/>
</dbReference>
<dbReference type="Proteomes" id="UP001732700">
    <property type="component" value="Chromosome 4A"/>
</dbReference>
<evidence type="ECO:0000313" key="2">
    <source>
        <dbReference type="Proteomes" id="UP001732700"/>
    </source>
</evidence>
<reference evidence="1" key="1">
    <citation type="submission" date="2021-05" db="EMBL/GenBank/DDBJ databases">
        <authorList>
            <person name="Scholz U."/>
            <person name="Mascher M."/>
            <person name="Fiebig A."/>
        </authorList>
    </citation>
    <scope>NUCLEOTIDE SEQUENCE [LARGE SCALE GENOMIC DNA]</scope>
</reference>
<name>A0ACD5W6X5_AVESA</name>
<reference evidence="1" key="2">
    <citation type="submission" date="2025-09" db="UniProtKB">
        <authorList>
            <consortium name="EnsemblPlants"/>
        </authorList>
    </citation>
    <scope>IDENTIFICATION</scope>
</reference>
<organism evidence="1 2">
    <name type="scientific">Avena sativa</name>
    <name type="common">Oat</name>
    <dbReference type="NCBI Taxonomy" id="4498"/>
    <lineage>
        <taxon>Eukaryota</taxon>
        <taxon>Viridiplantae</taxon>
        <taxon>Streptophyta</taxon>
        <taxon>Embryophyta</taxon>
        <taxon>Tracheophyta</taxon>
        <taxon>Spermatophyta</taxon>
        <taxon>Magnoliopsida</taxon>
        <taxon>Liliopsida</taxon>
        <taxon>Poales</taxon>
        <taxon>Poaceae</taxon>
        <taxon>BOP clade</taxon>
        <taxon>Pooideae</taxon>
        <taxon>Poodae</taxon>
        <taxon>Poeae</taxon>
        <taxon>Poeae Chloroplast Group 1 (Aveneae type)</taxon>
        <taxon>Aveninae</taxon>
        <taxon>Avena</taxon>
    </lineage>
</organism>
<accession>A0ACD5W6X5</accession>
<evidence type="ECO:0000313" key="1">
    <source>
        <dbReference type="EnsemblPlants" id="AVESA.00010b.r2.4AG0586670.1.CDS.1"/>
    </source>
</evidence>